<dbReference type="PROSITE" id="PS00455">
    <property type="entry name" value="AMP_BINDING"/>
    <property type="match status" value="1"/>
</dbReference>
<proteinExistence type="predicted"/>
<evidence type="ECO:0000256" key="2">
    <source>
        <dbReference type="ARBA" id="ARBA00022832"/>
    </source>
</evidence>
<sequence>MGFWIKEQLMNYGLGNNLTTLGSTSALIVAYAAYQWYLKGCSSHSRIKISPHIKNQSRLIDESAGIRVSVRGEDEGWDETMVTMYGTFLRGLNKSRHLPCFGKRLTVEDPIHWLTYDEVHQQIRAVGSAILHLTRDSKEEHVMVGLYGKNSPEWLSTLIACSAYNLVAVPLYNTLGEDAVKYVFHQVEPVVVLCDTAQLARQISDWSTEKLKYVVVIQADDAFEELRTSGHMNTKLLSFKELLSIGREELQPTKAADPDDLFLVGYTSGSTGPPKGTLLSHKNCMTSAVSGIYILGLSDYTGNRYIHLSYLPLAHCYERIVVSAFLYSGGQIGFLTGDIQSLIKDLQDYHPTYFSTVPRILIQIYNKVLQKIGKSKLTMMLFRLAIRQKISEQKRGILNKSGLLDSLFFKPVRDMVGGDVRLIVSASAPISDDLLSFTRAVFCCPVIEVYGSTETGGVISATLPGDVNTGHCGAIFRHLEVKLTDVPEMGLVAARDRMGEICVRGPGCSKGLYKDPEQTKELFDSSGFLRMGDIGSWTENGALKVVDRCKSVFKLSQGEYITPKKIEELYSSSLLVSHIFVDGDPCKSFVVAIVEPNFEEVRKRIAGGDFSHNGFRSDELRILETVPDEKLCNHRIVKKMLLDEFTMLGKKGGLKGFEQVKAVYLCTGEFSISNGLLTPTMKMCRPNLRKRFRSVIDQIYREYELENPLVR</sequence>
<dbReference type="InterPro" id="IPR042099">
    <property type="entry name" value="ANL_N_sf"/>
</dbReference>
<dbReference type="PANTHER" id="PTHR43272:SF107">
    <property type="entry name" value="LONG-CHAIN-FATTY-ACID--COA LIGASE 5"/>
    <property type="match status" value="1"/>
</dbReference>
<keyword evidence="1" id="KW-0436">Ligase</keyword>
<comment type="caution">
    <text evidence="5">The sequence shown here is derived from an EMBL/GenBank/DDBJ whole genome shotgun (WGS) entry which is preliminary data.</text>
</comment>
<organism evidence="5 6">
    <name type="scientific">Calicophoron daubneyi</name>
    <name type="common">Rumen fluke</name>
    <name type="synonym">Paramphistomum daubneyi</name>
    <dbReference type="NCBI Taxonomy" id="300641"/>
    <lineage>
        <taxon>Eukaryota</taxon>
        <taxon>Metazoa</taxon>
        <taxon>Spiralia</taxon>
        <taxon>Lophotrochozoa</taxon>
        <taxon>Platyhelminthes</taxon>
        <taxon>Trematoda</taxon>
        <taxon>Digenea</taxon>
        <taxon>Plagiorchiida</taxon>
        <taxon>Pronocephalata</taxon>
        <taxon>Paramphistomoidea</taxon>
        <taxon>Paramphistomidae</taxon>
        <taxon>Calicophoron</taxon>
    </lineage>
</organism>
<evidence type="ECO:0000256" key="1">
    <source>
        <dbReference type="ARBA" id="ARBA00022598"/>
    </source>
</evidence>
<dbReference type="PANTHER" id="PTHR43272">
    <property type="entry name" value="LONG-CHAIN-FATTY-ACID--COA LIGASE"/>
    <property type="match status" value="1"/>
</dbReference>
<dbReference type="EMBL" id="CAXLJL010000279">
    <property type="protein sequence ID" value="CAL5136048.1"/>
    <property type="molecule type" value="Genomic_DNA"/>
</dbReference>
<evidence type="ECO:0000313" key="5">
    <source>
        <dbReference type="EMBL" id="CAL5136048.1"/>
    </source>
</evidence>
<dbReference type="SUPFAM" id="SSF56801">
    <property type="entry name" value="Acetyl-CoA synthetase-like"/>
    <property type="match status" value="1"/>
</dbReference>
<evidence type="ECO:0000256" key="3">
    <source>
        <dbReference type="ARBA" id="ARBA00026121"/>
    </source>
</evidence>
<dbReference type="Pfam" id="PF00501">
    <property type="entry name" value="AMP-binding"/>
    <property type="match status" value="1"/>
</dbReference>
<gene>
    <name evidence="5" type="ORF">CDAUBV1_LOCUS10139</name>
</gene>
<dbReference type="Proteomes" id="UP001497525">
    <property type="component" value="Unassembled WGS sequence"/>
</dbReference>
<dbReference type="GO" id="GO:0004467">
    <property type="term" value="F:long-chain fatty acid-CoA ligase activity"/>
    <property type="evidence" value="ECO:0007669"/>
    <property type="project" value="UniProtKB-EC"/>
</dbReference>
<feature type="domain" description="AMP-dependent synthetase/ligase" evidence="4">
    <location>
        <begin position="107"/>
        <end position="513"/>
    </location>
</feature>
<name>A0AAV2TM12_CALDB</name>
<dbReference type="InterPro" id="IPR000873">
    <property type="entry name" value="AMP-dep_synth/lig_dom"/>
</dbReference>
<dbReference type="Gene3D" id="3.40.50.12780">
    <property type="entry name" value="N-terminal domain of ligase-like"/>
    <property type="match status" value="1"/>
</dbReference>
<evidence type="ECO:0000259" key="4">
    <source>
        <dbReference type="Pfam" id="PF00501"/>
    </source>
</evidence>
<dbReference type="GO" id="GO:0005783">
    <property type="term" value="C:endoplasmic reticulum"/>
    <property type="evidence" value="ECO:0007669"/>
    <property type="project" value="TreeGrafter"/>
</dbReference>
<keyword evidence="2" id="KW-0443">Lipid metabolism</keyword>
<dbReference type="GO" id="GO:0016020">
    <property type="term" value="C:membrane"/>
    <property type="evidence" value="ECO:0007669"/>
    <property type="project" value="TreeGrafter"/>
</dbReference>
<keyword evidence="2" id="KW-0276">Fatty acid metabolism</keyword>
<evidence type="ECO:0000313" key="6">
    <source>
        <dbReference type="Proteomes" id="UP001497525"/>
    </source>
</evidence>
<dbReference type="EC" id="6.2.1.3" evidence="3"/>
<reference evidence="5" key="1">
    <citation type="submission" date="2024-06" db="EMBL/GenBank/DDBJ databases">
        <authorList>
            <person name="Liu X."/>
            <person name="Lenzi L."/>
            <person name="Haldenby T S."/>
            <person name="Uol C."/>
        </authorList>
    </citation>
    <scope>NUCLEOTIDE SEQUENCE</scope>
</reference>
<dbReference type="InterPro" id="IPR020845">
    <property type="entry name" value="AMP-binding_CS"/>
</dbReference>
<protein>
    <recommendedName>
        <fullName evidence="3">long-chain-fatty-acid--CoA ligase</fullName>
        <ecNumber evidence="3">6.2.1.3</ecNumber>
    </recommendedName>
</protein>
<dbReference type="AlphaFoldDB" id="A0AAV2TM12"/>
<accession>A0AAV2TM12</accession>